<feature type="region of interest" description="Disordered" evidence="1">
    <location>
        <begin position="53"/>
        <end position="127"/>
    </location>
</feature>
<comment type="caution">
    <text evidence="3">The sequence shown here is derived from an EMBL/GenBank/DDBJ whole genome shotgun (WGS) entry which is preliminary data.</text>
</comment>
<keyword evidence="3" id="KW-0808">Transferase</keyword>
<dbReference type="GO" id="GO:0016740">
    <property type="term" value="F:transferase activity"/>
    <property type="evidence" value="ECO:0007669"/>
    <property type="project" value="UniProtKB-KW"/>
</dbReference>
<dbReference type="Proteomes" id="UP000287124">
    <property type="component" value="Unassembled WGS sequence"/>
</dbReference>
<evidence type="ECO:0000313" key="3">
    <source>
        <dbReference type="EMBL" id="RTE81853.1"/>
    </source>
</evidence>
<keyword evidence="4" id="KW-1185">Reference proteome</keyword>
<feature type="transmembrane region" description="Helical" evidence="2">
    <location>
        <begin position="12"/>
        <end position="30"/>
    </location>
</feature>
<dbReference type="EMBL" id="MIKF01000034">
    <property type="protein sequence ID" value="RTE81853.1"/>
    <property type="molecule type" value="Genomic_DNA"/>
</dbReference>
<gene>
    <name evidence="3" type="ORF">BHE90_003611</name>
</gene>
<dbReference type="InterPro" id="IPR029044">
    <property type="entry name" value="Nucleotide-diphossugar_trans"/>
</dbReference>
<sequence>MLPSTMSRLLRFLPSLIFLSIFFCFLLNLFEYDYPEVPLPNTWRAHRVEVPESAGRPGGYPGSPSFMGGENVDVQDNDGHGNTFVGDGKPSDGKKGAISNVDIDDSEFHDDSVEEKEETDEDVTESADSDIIDWSRFAYVQYVTNDVYLCNSLMIFEALQRVGSNAERLMMYPGHMLEPDARESDTHVGQLLIKARDEYKVTLRPVEIQRRNGSDVTWAESFTKLLAFNQTQYDRVISLDSDGVVLQLMDELFQLPPCRVAMPRAYWFMKDDPPKTMLASHVMVIQPDKVEMERIFKKIETIENTEYDMEVINGLYLDSAMIIPHRPYGLLSAEFRMKDHSQYLGSKAEKWDAVSVLNEAKYVHFSDWPVPKPWVQDSAMRLQKQPQCRTADGKDTQETCAEREIWNKLYTDFVENRRKICESVGKPQRRKWFHWNRLDRVESR</sequence>
<keyword evidence="2" id="KW-0472">Membrane</keyword>
<evidence type="ECO:0000313" key="4">
    <source>
        <dbReference type="Proteomes" id="UP000287124"/>
    </source>
</evidence>
<dbReference type="Gene3D" id="3.90.550.10">
    <property type="entry name" value="Spore Coat Polysaccharide Biosynthesis Protein SpsA, Chain A"/>
    <property type="match status" value="1"/>
</dbReference>
<accession>A0A430M1K9</accession>
<organism evidence="3 4">
    <name type="scientific">Fusarium euwallaceae</name>
    <dbReference type="NCBI Taxonomy" id="1147111"/>
    <lineage>
        <taxon>Eukaryota</taxon>
        <taxon>Fungi</taxon>
        <taxon>Dikarya</taxon>
        <taxon>Ascomycota</taxon>
        <taxon>Pezizomycotina</taxon>
        <taxon>Sordariomycetes</taxon>
        <taxon>Hypocreomycetidae</taxon>
        <taxon>Hypocreales</taxon>
        <taxon>Nectriaceae</taxon>
        <taxon>Fusarium</taxon>
        <taxon>Fusarium solani species complex</taxon>
    </lineage>
</organism>
<keyword evidence="2" id="KW-0812">Transmembrane</keyword>
<protein>
    <submittedName>
        <fullName evidence="3">Glucose N-acetyltransferase 1</fullName>
    </submittedName>
</protein>
<dbReference type="InterPro" id="IPR050587">
    <property type="entry name" value="GNT1/Glycosyltrans_8"/>
</dbReference>
<reference evidence="3 4" key="1">
    <citation type="submission" date="2017-06" db="EMBL/GenBank/DDBJ databases">
        <title>Comparative genomic analysis of Ambrosia Fusariam Clade fungi.</title>
        <authorList>
            <person name="Stajich J.E."/>
            <person name="Carrillo J."/>
            <person name="Kijimoto T."/>
            <person name="Eskalen A."/>
            <person name="O'Donnell K."/>
            <person name="Kasson M."/>
        </authorList>
    </citation>
    <scope>NUCLEOTIDE SEQUENCE [LARGE SCALE GENOMIC DNA]</scope>
    <source>
        <strain evidence="3 4">UCR1854</strain>
    </source>
</reference>
<keyword evidence="2" id="KW-1133">Transmembrane helix</keyword>
<name>A0A430M1K9_9HYPO</name>
<evidence type="ECO:0000256" key="1">
    <source>
        <dbReference type="SAM" id="MobiDB-lite"/>
    </source>
</evidence>
<dbReference type="PANTHER" id="PTHR11183">
    <property type="entry name" value="GLYCOGENIN SUBFAMILY MEMBER"/>
    <property type="match status" value="1"/>
</dbReference>
<dbReference type="SUPFAM" id="SSF53448">
    <property type="entry name" value="Nucleotide-diphospho-sugar transferases"/>
    <property type="match status" value="1"/>
</dbReference>
<proteinExistence type="predicted"/>
<dbReference type="AlphaFoldDB" id="A0A430M1K9"/>
<feature type="compositionally biased region" description="Acidic residues" evidence="1">
    <location>
        <begin position="102"/>
        <end position="127"/>
    </location>
</feature>
<evidence type="ECO:0000256" key="2">
    <source>
        <dbReference type="SAM" id="Phobius"/>
    </source>
</evidence>